<dbReference type="InterPro" id="IPR000719">
    <property type="entry name" value="Prot_kinase_dom"/>
</dbReference>
<dbReference type="SUPFAM" id="SSF52058">
    <property type="entry name" value="L domain-like"/>
    <property type="match status" value="1"/>
</dbReference>
<reference evidence="19" key="1">
    <citation type="journal article" date="2017" name="Plant J.">
        <title>The pomegranate (Punica granatum L.) genome and the genomics of punicalagin biosynthesis.</title>
        <authorList>
            <person name="Qin G."/>
            <person name="Xu C."/>
            <person name="Ming R."/>
            <person name="Tang H."/>
            <person name="Guyot R."/>
            <person name="Kramer E.M."/>
            <person name="Hu Y."/>
            <person name="Yi X."/>
            <person name="Qi Y."/>
            <person name="Xu X."/>
            <person name="Gao Z."/>
            <person name="Pan H."/>
            <person name="Jian J."/>
            <person name="Tian Y."/>
            <person name="Yue Z."/>
            <person name="Xu Y."/>
        </authorList>
    </citation>
    <scope>NUCLEOTIDE SEQUENCE [LARGE SCALE GENOMIC DNA]</scope>
    <source>
        <strain evidence="19">cv. Dabenzi</strain>
    </source>
</reference>
<feature type="region of interest" description="Disordered" evidence="13">
    <location>
        <begin position="1529"/>
        <end position="1571"/>
    </location>
</feature>
<dbReference type="SMART" id="SM00849">
    <property type="entry name" value="Lactamase_B"/>
    <property type="match status" value="1"/>
</dbReference>
<organism evidence="18 19">
    <name type="scientific">Punica granatum</name>
    <name type="common">Pomegranate</name>
    <dbReference type="NCBI Taxonomy" id="22663"/>
    <lineage>
        <taxon>Eukaryota</taxon>
        <taxon>Viridiplantae</taxon>
        <taxon>Streptophyta</taxon>
        <taxon>Embryophyta</taxon>
        <taxon>Tracheophyta</taxon>
        <taxon>Spermatophyta</taxon>
        <taxon>Magnoliopsida</taxon>
        <taxon>eudicotyledons</taxon>
        <taxon>Gunneridae</taxon>
        <taxon>Pentapetalae</taxon>
        <taxon>rosids</taxon>
        <taxon>malvids</taxon>
        <taxon>Myrtales</taxon>
        <taxon>Lythraceae</taxon>
        <taxon>Punica</taxon>
    </lineage>
</organism>
<dbReference type="Gene3D" id="1.10.10.60">
    <property type="entry name" value="Homeodomain-like"/>
    <property type="match status" value="1"/>
</dbReference>
<dbReference type="InterPro" id="IPR011108">
    <property type="entry name" value="RMMBL"/>
</dbReference>
<dbReference type="InterPro" id="IPR001611">
    <property type="entry name" value="Leu-rich_rpt"/>
</dbReference>
<dbReference type="InterPro" id="IPR055414">
    <property type="entry name" value="LRR_R13L4/SHOC2-like"/>
</dbReference>
<keyword evidence="5" id="KW-0479">Metal-binding</keyword>
<accession>A0A218VY63</accession>
<keyword evidence="15" id="KW-0732">Signal</keyword>
<dbReference type="SUPFAM" id="SSF56112">
    <property type="entry name" value="Protein kinase-like (PK-like)"/>
    <property type="match status" value="1"/>
</dbReference>
<evidence type="ECO:0000256" key="14">
    <source>
        <dbReference type="SAM" id="Phobius"/>
    </source>
</evidence>
<dbReference type="Pfam" id="PF23598">
    <property type="entry name" value="LRR_14"/>
    <property type="match status" value="1"/>
</dbReference>
<dbReference type="Gene3D" id="1.10.510.10">
    <property type="entry name" value="Transferase(Phosphotransferase) domain 1"/>
    <property type="match status" value="1"/>
</dbReference>
<dbReference type="Gene3D" id="3.80.10.10">
    <property type="entry name" value="Ribonuclease Inhibitor"/>
    <property type="match status" value="2"/>
</dbReference>
<evidence type="ECO:0000256" key="6">
    <source>
        <dbReference type="ARBA" id="ARBA00022737"/>
    </source>
</evidence>
<keyword evidence="12 14" id="KW-0472">Membrane</keyword>
<dbReference type="InterPro" id="IPR055132">
    <property type="entry name" value="RNase_J_b_CASP"/>
</dbReference>
<feature type="signal peptide" evidence="15">
    <location>
        <begin position="1"/>
        <end position="23"/>
    </location>
</feature>
<evidence type="ECO:0000256" key="8">
    <source>
        <dbReference type="ARBA" id="ARBA00022833"/>
    </source>
</evidence>
<evidence type="ECO:0000256" key="12">
    <source>
        <dbReference type="ARBA" id="ARBA00023136"/>
    </source>
</evidence>
<comment type="subcellular location">
    <subcellularLocation>
        <location evidence="1">Membrane</location>
    </subcellularLocation>
</comment>
<dbReference type="GO" id="GO:0003723">
    <property type="term" value="F:RNA binding"/>
    <property type="evidence" value="ECO:0007669"/>
    <property type="project" value="UniProtKB-KW"/>
</dbReference>
<dbReference type="PROSITE" id="PS50011">
    <property type="entry name" value="PROTEIN_KINASE_DOM"/>
    <property type="match status" value="1"/>
</dbReference>
<evidence type="ECO:0000256" key="1">
    <source>
        <dbReference type="ARBA" id="ARBA00004370"/>
    </source>
</evidence>
<keyword evidence="8" id="KW-0862">Zinc</keyword>
<feature type="region of interest" description="Disordered" evidence="13">
    <location>
        <begin position="1605"/>
        <end position="1664"/>
    </location>
</feature>
<dbReference type="PANTHER" id="PTHR43694:SF1">
    <property type="entry name" value="RIBONUCLEASE J"/>
    <property type="match status" value="1"/>
</dbReference>
<evidence type="ECO:0000256" key="5">
    <source>
        <dbReference type="ARBA" id="ARBA00022723"/>
    </source>
</evidence>
<dbReference type="FunFam" id="1.10.510.10:FF:000657">
    <property type="entry name" value="Putative inactive leucine-rich repeat receptor-like protein kinase"/>
    <property type="match status" value="1"/>
</dbReference>
<keyword evidence="3 14" id="KW-0812">Transmembrane</keyword>
<dbReference type="CDD" id="cd12203">
    <property type="entry name" value="GT1"/>
    <property type="match status" value="1"/>
</dbReference>
<dbReference type="PROSITE" id="PS50090">
    <property type="entry name" value="MYB_LIKE"/>
    <property type="match status" value="1"/>
</dbReference>
<protein>
    <submittedName>
        <fullName evidence="18">Uncharacterized protein</fullName>
    </submittedName>
</protein>
<dbReference type="InterPro" id="IPR001245">
    <property type="entry name" value="Ser-Thr/Tyr_kinase_cat_dom"/>
</dbReference>
<name>A0A218VY63_PUNGR</name>
<dbReference type="InterPro" id="IPR042173">
    <property type="entry name" value="RNase_J_2"/>
</dbReference>
<keyword evidence="10" id="KW-0694">RNA-binding</keyword>
<comment type="caution">
    <text evidence="18">The sequence shown here is derived from an EMBL/GenBank/DDBJ whole genome shotgun (WGS) entry which is preliminary data.</text>
</comment>
<dbReference type="InterPro" id="IPR032675">
    <property type="entry name" value="LRR_dom_sf"/>
</dbReference>
<sequence length="1758" mass="194828">MGKFYLVHFLCLTWSLVFPGTHQLQSSQRQVLQQLRKHLEYPSQLEMWTTHGLDLCFLPPSPNVNLTCEKNSVTELQLVGDKFAASARRSFQGYAIPGQTLSQNFSMDSLVTTLVRLTSLRVLRLVSLGMWGSLPDKIHRLSSLEILDLNSNFLYGLVPPKISTMVKLQSLIFDDNYFNGSAPDWFDSLRNMTVLSLRSNRLSGQFPLSLEKIRAVSEVYLSGNEIDGKVPDLSGLSNLRVLNLSGNRFSSGLPEMPRSLIMASLGNNSFSGEIPKQYSQLSHLQFFDVSFNMLRGKPLAGLFSLPNITYLNFATNMLSGSLSVHTSCSKKLGFVDLSNNKLKGGLPACLRSQSGNRTVNSNGNCLSTDAENQHSESYCAEVPEMKPSRGENVGALVAVIGGSVVLICLLGFSILTLYMRCCSRGISGQRLLQKAAQDNSATGFSSQVLRSGKYISETTKMSTLDLPPCRSFSLQELEEATDNFDKTAFIGDGSYGKLYKGRLQNGLQVAVRCLPSKRYSIRNLRLRLDLLSKLRHPNLVCLLGHCIDASGQDEPGFDRVFLVYEYVTNGNFQTCVSGNNPDKALRWSERLDVLIGVARAVHFLHTGIIPGFFSNRLKSNNILLNEHRMAKLSDYGLSVISGEIDKDQGACSFRQKKSLEDDGYSFGFIILESFLGPSTSSRKETLLHKEMAALNSPEGRRQMVDPVVLATSSQDSLSVVISLAKKCISFEGSRPSFEDILWNLQYAAQVQGTTLGIKKLQQKLRRLRTQYMQFTELVSHTGVGWDETTNTVKASAHVLDKFIKKNSGYKSFQAKGFKHYNSLNELFRSKTATDETLRPMKLETLSSPFTSSKLLLMHQKMAAFSVLSPCSHFLPRLPSRSSRLVSCSVGSPAIVAHPLFNATLDTRGSKVPRKRVGRMDGAGKTMEDSVKRKMEQFYEGSNGPPLRILPIGGLGEIGMNCMLVGNFDRYILIDAGVMFPDYDELGVQKIIPDTTFIKRWSHKIEAVVITHGHEDHIGALPWVVPALDSCTPIYASSFTMELIKKRLKENGIFVPSRLKVFKMKKRFMAGPFEIEPIRVTHSIPDCCGLVLRCTDGTILHTGDWKIDESPLDGNVFDRESLEELSKEGVTLMMSDSTNVLSPGRTVSEAVVADSLIRHISEAKGRVITTQFASNIHRLGSIKTAADLTGRKMVLVGMSLRTYLDAAWKDGKGSIDPSTLIKAEDIDAYAPKDLLIVTTGSQAEPRAALNLASYGGSHSLKLMKDDIILYSAKVIPGNETRVMKMMNRIAEIGSNIVMGRNAMLHTSGHGYREELDEVLKLVKPQHFVPVHGELLFLKEHELLGKSTGIRHTTVIKNGEMLGVSHLRNRRVLSNGFTSLGKENLQLMYSDGDKAFGTSTELCVDERLRIASDGIIVVSMEIWRPQDIEGMTERSLKGKIRITTRCLWLDKGKLLDALHKAAHAALSSCPVNCPLAHMERTVSELLRKMVRKYSGKRPEVIAIAVENPEAVLSDEIQERLSGRSQVTFGMSPLKKVVGGSPKKTKSSKKGVEGEKESQHPDNYSEEESLGVEPHRILPEDETAIASSDVLESESPAANSDNFWSSFLSSSSPSVDETVKNENGSMLKEEHEAEIITSDASDVSEGESSDLELPSSQEKPRKTVRRNKWKPEEVKKLIKLRGELHSKFQVVKGRMALWDEISTDLSAHGFSRSSAQCKSLWASLVQKYEEIKSGNKSKKSWPYFEEMNAILSDLGETATAK</sequence>
<evidence type="ECO:0000256" key="10">
    <source>
        <dbReference type="ARBA" id="ARBA00022884"/>
    </source>
</evidence>
<evidence type="ECO:0000256" key="15">
    <source>
        <dbReference type="SAM" id="SignalP"/>
    </source>
</evidence>
<dbReference type="FunFam" id="3.80.10.10:FF:000380">
    <property type="entry name" value="Putative inactive leucine-rich repeat receptor-like protein kinase"/>
    <property type="match status" value="1"/>
</dbReference>
<evidence type="ECO:0000256" key="7">
    <source>
        <dbReference type="ARBA" id="ARBA00022801"/>
    </source>
</evidence>
<dbReference type="InterPro" id="IPR001279">
    <property type="entry name" value="Metallo-B-lactamas"/>
</dbReference>
<keyword evidence="6" id="KW-0677">Repeat</keyword>
<keyword evidence="2" id="KW-0433">Leucine-rich repeat</keyword>
<dbReference type="SUPFAM" id="SSF56281">
    <property type="entry name" value="Metallo-hydrolase/oxidoreductase"/>
    <property type="match status" value="1"/>
</dbReference>
<dbReference type="PROSITE" id="PS51450">
    <property type="entry name" value="LRR"/>
    <property type="match status" value="1"/>
</dbReference>
<gene>
    <name evidence="18" type="ORF">CDL15_Pgr009074</name>
</gene>
<dbReference type="PANTHER" id="PTHR43694">
    <property type="entry name" value="RIBONUCLEASE J"/>
    <property type="match status" value="1"/>
</dbReference>
<dbReference type="CDD" id="cd07714">
    <property type="entry name" value="RNaseJ_MBL-fold"/>
    <property type="match status" value="1"/>
</dbReference>
<evidence type="ECO:0000313" key="18">
    <source>
        <dbReference type="EMBL" id="OWM65484.1"/>
    </source>
</evidence>
<evidence type="ECO:0000256" key="3">
    <source>
        <dbReference type="ARBA" id="ARBA00022692"/>
    </source>
</evidence>
<evidence type="ECO:0000313" key="19">
    <source>
        <dbReference type="Proteomes" id="UP000197138"/>
    </source>
</evidence>
<dbReference type="GO" id="GO:0004674">
    <property type="term" value="F:protein serine/threonine kinase activity"/>
    <property type="evidence" value="ECO:0007669"/>
    <property type="project" value="UniProtKB-EC"/>
</dbReference>
<dbReference type="GO" id="GO:0004527">
    <property type="term" value="F:exonuclease activity"/>
    <property type="evidence" value="ECO:0007669"/>
    <property type="project" value="UniProtKB-KW"/>
</dbReference>
<dbReference type="Pfam" id="PF07521">
    <property type="entry name" value="RMMBL"/>
    <property type="match status" value="1"/>
</dbReference>
<dbReference type="Pfam" id="PF07714">
    <property type="entry name" value="PK_Tyr_Ser-Thr"/>
    <property type="match status" value="1"/>
</dbReference>
<feature type="transmembrane region" description="Helical" evidence="14">
    <location>
        <begin position="393"/>
        <end position="418"/>
    </location>
</feature>
<dbReference type="InterPro" id="IPR011009">
    <property type="entry name" value="Kinase-like_dom_sf"/>
</dbReference>
<evidence type="ECO:0000256" key="9">
    <source>
        <dbReference type="ARBA" id="ARBA00022839"/>
    </source>
</evidence>
<evidence type="ECO:0000259" key="16">
    <source>
        <dbReference type="PROSITE" id="PS50011"/>
    </source>
</evidence>
<feature type="compositionally biased region" description="Basic and acidic residues" evidence="13">
    <location>
        <begin position="1547"/>
        <end position="1557"/>
    </location>
</feature>
<dbReference type="FunFam" id="3.80.10.10:FF:000155">
    <property type="entry name" value="Putative inactive leucine-rich repeat receptor-like protein kinase"/>
    <property type="match status" value="1"/>
</dbReference>
<dbReference type="GO" id="GO:0005524">
    <property type="term" value="F:ATP binding"/>
    <property type="evidence" value="ECO:0007669"/>
    <property type="project" value="InterPro"/>
</dbReference>
<evidence type="ECO:0000256" key="11">
    <source>
        <dbReference type="ARBA" id="ARBA00022989"/>
    </source>
</evidence>
<dbReference type="Pfam" id="PF12706">
    <property type="entry name" value="Lactamase_B_2"/>
    <property type="match status" value="1"/>
</dbReference>
<dbReference type="GO" id="GO:0016020">
    <property type="term" value="C:membrane"/>
    <property type="evidence" value="ECO:0007669"/>
    <property type="project" value="UniProtKB-SubCell"/>
</dbReference>
<dbReference type="Gene3D" id="3.60.15.10">
    <property type="entry name" value="Ribonuclease Z/Hydroxyacylglutathione hydrolase-like"/>
    <property type="match status" value="1"/>
</dbReference>
<evidence type="ECO:0000256" key="4">
    <source>
        <dbReference type="ARBA" id="ARBA00022722"/>
    </source>
</evidence>
<evidence type="ECO:0000259" key="17">
    <source>
        <dbReference type="PROSITE" id="PS50090"/>
    </source>
</evidence>
<keyword evidence="4" id="KW-0540">Nuclease</keyword>
<dbReference type="InterPro" id="IPR001005">
    <property type="entry name" value="SANT/Myb"/>
</dbReference>
<feature type="chain" id="PRO_5012804204" evidence="15">
    <location>
        <begin position="24"/>
        <end position="1758"/>
    </location>
</feature>
<feature type="domain" description="Myb-like" evidence="17">
    <location>
        <begin position="1658"/>
        <end position="1722"/>
    </location>
</feature>
<dbReference type="EMBL" id="MTKT01005615">
    <property type="protein sequence ID" value="OWM65484.1"/>
    <property type="molecule type" value="Genomic_DNA"/>
</dbReference>
<dbReference type="GO" id="GO:0046872">
    <property type="term" value="F:metal ion binding"/>
    <property type="evidence" value="ECO:0007669"/>
    <property type="project" value="UniProtKB-KW"/>
</dbReference>
<dbReference type="Gene3D" id="3.30.200.20">
    <property type="entry name" value="Phosphorylase Kinase, domain 1"/>
    <property type="match status" value="1"/>
</dbReference>
<dbReference type="Gene3D" id="3.40.50.10710">
    <property type="entry name" value="Metallo-hydrolase/oxidoreductase"/>
    <property type="match status" value="1"/>
</dbReference>
<keyword evidence="9" id="KW-0269">Exonuclease</keyword>
<evidence type="ECO:0000256" key="13">
    <source>
        <dbReference type="SAM" id="MobiDB-lite"/>
    </source>
</evidence>
<keyword evidence="7" id="KW-0378">Hydrolase</keyword>
<dbReference type="InterPro" id="IPR044822">
    <property type="entry name" value="Myb_DNA-bind_4"/>
</dbReference>
<dbReference type="SMART" id="SM00369">
    <property type="entry name" value="LRR_TYP"/>
    <property type="match status" value="3"/>
</dbReference>
<dbReference type="InterPro" id="IPR036866">
    <property type="entry name" value="RibonucZ/Hydroxyglut_hydro"/>
</dbReference>
<dbReference type="Proteomes" id="UP000197138">
    <property type="component" value="Unassembled WGS sequence"/>
</dbReference>
<proteinExistence type="predicted"/>
<dbReference type="InterPro" id="IPR003591">
    <property type="entry name" value="Leu-rich_rpt_typical-subtyp"/>
</dbReference>
<dbReference type="Pfam" id="PF22505">
    <property type="entry name" value="RNase_J_b_CASP"/>
    <property type="match status" value="1"/>
</dbReference>
<feature type="domain" description="Protein kinase" evidence="16">
    <location>
        <begin position="484"/>
        <end position="747"/>
    </location>
</feature>
<evidence type="ECO:0000256" key="2">
    <source>
        <dbReference type="ARBA" id="ARBA00022614"/>
    </source>
</evidence>
<dbReference type="Pfam" id="PF13837">
    <property type="entry name" value="Myb_DNA-bind_4"/>
    <property type="match status" value="1"/>
</dbReference>
<keyword evidence="11 14" id="KW-1133">Transmembrane helix</keyword>